<dbReference type="InterPro" id="IPR003788">
    <property type="entry name" value="NDUFAF7"/>
</dbReference>
<dbReference type="GO" id="GO:0035243">
    <property type="term" value="F:protein-arginine omega-N symmetric methyltransferase activity"/>
    <property type="evidence" value="ECO:0007669"/>
    <property type="project" value="UniProtKB-EC"/>
</dbReference>
<dbReference type="InterPro" id="IPR038375">
    <property type="entry name" value="NDUFAF7_sf"/>
</dbReference>
<keyword evidence="4 7" id="KW-0808">Transferase</keyword>
<dbReference type="PANTHER" id="PTHR12049">
    <property type="entry name" value="PROTEIN ARGININE METHYLTRANSFERASE NDUFAF7, MITOCHONDRIAL"/>
    <property type="match status" value="1"/>
</dbReference>
<name>A0A1I7Y8M9_9BILA</name>
<sequence>MNVLSAPALPHGLPPLSEELKKHVGQVNDYLLDRIEDEGGFLPFDQWMHHALYAPHLGYYTGGSTKFGSNQPTGDFTTAPELSPLFAQTLSRQVMEVLEGSQSLSILEFGAGSGALAEALITELRKQGIEPQYSILEVSPDLRARQQERLAPLEAQVQWLDSAPHSFKGCVVANEVLDAMPASLFTFDVEGKVLEVGVIAADDSTAQGLPAPFYLATRPAPEHLATLVAERVQAQPFYLSEINLQAEAWVRSMGTWLKQGAAILIDYGFPQREYYHPQRDKGTLMCHFRHFAHAEPLVLAGLQDITAHVDFTAMADAALEAGLDVLGYTSQARFLMNCGITNFLASPPEDPSPAVQQQWAQTMSAANKLLSEAEMGELFKVLIIGRNIAAPVLGTMSGDRRERL</sequence>
<dbReference type="WBParaSite" id="L893_g13788.t1">
    <property type="protein sequence ID" value="L893_g13788.t1"/>
    <property type="gene ID" value="L893_g13788"/>
</dbReference>
<evidence type="ECO:0000256" key="6">
    <source>
        <dbReference type="ARBA" id="ARBA00048612"/>
    </source>
</evidence>
<protein>
    <recommendedName>
        <fullName evidence="7">Protein arginine methyltransferase NDUFAF7</fullName>
        <ecNumber evidence="7">2.1.1.320</ecNumber>
    </recommendedName>
</protein>
<keyword evidence="3 7" id="KW-0489">Methyltransferase</keyword>
<reference evidence="9" key="1">
    <citation type="submission" date="2016-11" db="UniProtKB">
        <authorList>
            <consortium name="WormBaseParasite"/>
        </authorList>
    </citation>
    <scope>IDENTIFICATION</scope>
</reference>
<dbReference type="InterPro" id="IPR029063">
    <property type="entry name" value="SAM-dependent_MTases_sf"/>
</dbReference>
<dbReference type="GO" id="GO:0005739">
    <property type="term" value="C:mitochondrion"/>
    <property type="evidence" value="ECO:0007669"/>
    <property type="project" value="UniProtKB-SubCell"/>
</dbReference>
<dbReference type="SUPFAM" id="SSF53335">
    <property type="entry name" value="S-adenosyl-L-methionine-dependent methyltransferases"/>
    <property type="match status" value="1"/>
</dbReference>
<evidence type="ECO:0000256" key="4">
    <source>
        <dbReference type="ARBA" id="ARBA00022679"/>
    </source>
</evidence>
<evidence type="ECO:0000313" key="9">
    <source>
        <dbReference type="WBParaSite" id="L893_g13788.t1"/>
    </source>
</evidence>
<keyword evidence="8" id="KW-1185">Reference proteome</keyword>
<keyword evidence="5 7" id="KW-0496">Mitochondrion</keyword>
<evidence type="ECO:0000313" key="8">
    <source>
        <dbReference type="Proteomes" id="UP000095287"/>
    </source>
</evidence>
<evidence type="ECO:0000256" key="1">
    <source>
        <dbReference type="ARBA" id="ARBA00004173"/>
    </source>
</evidence>
<dbReference type="PANTHER" id="PTHR12049:SF7">
    <property type="entry name" value="PROTEIN ARGININE METHYLTRANSFERASE NDUFAF7, MITOCHONDRIAL"/>
    <property type="match status" value="1"/>
</dbReference>
<dbReference type="Gene3D" id="3.40.50.12710">
    <property type="match status" value="1"/>
</dbReference>
<organism evidence="8 9">
    <name type="scientific">Steinernema glaseri</name>
    <dbReference type="NCBI Taxonomy" id="37863"/>
    <lineage>
        <taxon>Eukaryota</taxon>
        <taxon>Metazoa</taxon>
        <taxon>Ecdysozoa</taxon>
        <taxon>Nematoda</taxon>
        <taxon>Chromadorea</taxon>
        <taxon>Rhabditida</taxon>
        <taxon>Tylenchina</taxon>
        <taxon>Panagrolaimomorpha</taxon>
        <taxon>Strongyloidoidea</taxon>
        <taxon>Steinernematidae</taxon>
        <taxon>Steinernema</taxon>
    </lineage>
</organism>
<accession>A0A1I7Y8M9</accession>
<dbReference type="GO" id="GO:0032259">
    <property type="term" value="P:methylation"/>
    <property type="evidence" value="ECO:0007669"/>
    <property type="project" value="UniProtKB-KW"/>
</dbReference>
<evidence type="ECO:0000256" key="5">
    <source>
        <dbReference type="ARBA" id="ARBA00023128"/>
    </source>
</evidence>
<dbReference type="AlphaFoldDB" id="A0A1I7Y8M9"/>
<evidence type="ECO:0000256" key="2">
    <source>
        <dbReference type="ARBA" id="ARBA00005891"/>
    </source>
</evidence>
<comment type="catalytic activity">
    <reaction evidence="6 7">
        <text>L-arginyl-[protein] + 2 S-adenosyl-L-methionine = N(omega),N(omega)'-dimethyl-L-arginyl-[protein] + 2 S-adenosyl-L-homocysteine + 2 H(+)</text>
        <dbReference type="Rhea" id="RHEA:48108"/>
        <dbReference type="Rhea" id="RHEA-COMP:10532"/>
        <dbReference type="Rhea" id="RHEA-COMP:11992"/>
        <dbReference type="ChEBI" id="CHEBI:15378"/>
        <dbReference type="ChEBI" id="CHEBI:29965"/>
        <dbReference type="ChEBI" id="CHEBI:57856"/>
        <dbReference type="ChEBI" id="CHEBI:59789"/>
        <dbReference type="ChEBI" id="CHEBI:88221"/>
        <dbReference type="EC" id="2.1.1.320"/>
    </reaction>
</comment>
<dbReference type="EC" id="2.1.1.320" evidence="7"/>
<dbReference type="Pfam" id="PF02636">
    <property type="entry name" value="Methyltransf_28"/>
    <property type="match status" value="1"/>
</dbReference>
<comment type="similarity">
    <text evidence="2 7">Belongs to the NDUFAF7 family.</text>
</comment>
<proteinExistence type="inferred from homology"/>
<evidence type="ECO:0000256" key="3">
    <source>
        <dbReference type="ARBA" id="ARBA00022603"/>
    </source>
</evidence>
<dbReference type="Proteomes" id="UP000095287">
    <property type="component" value="Unplaced"/>
</dbReference>
<evidence type="ECO:0000256" key="7">
    <source>
        <dbReference type="RuleBase" id="RU364114"/>
    </source>
</evidence>
<comment type="subcellular location">
    <subcellularLocation>
        <location evidence="1 7">Mitochondrion</location>
    </subcellularLocation>
</comment>
<comment type="function">
    <text evidence="7">Arginine methyltransferase involved in the assembly or stability of mitochondrial NADH:ubiquinone oxidoreductase complex (complex I).</text>
</comment>